<feature type="region of interest" description="Disordered" evidence="1">
    <location>
        <begin position="154"/>
        <end position="193"/>
    </location>
</feature>
<feature type="compositionally biased region" description="Low complexity" evidence="1">
    <location>
        <begin position="388"/>
        <end position="412"/>
    </location>
</feature>
<gene>
    <name evidence="3" type="ORF">JKP88DRAFT_264847</name>
</gene>
<dbReference type="Proteomes" id="UP000664859">
    <property type="component" value="Unassembled WGS sequence"/>
</dbReference>
<keyword evidence="2" id="KW-0812">Transmembrane</keyword>
<feature type="compositionally biased region" description="Basic and acidic residues" evidence="1">
    <location>
        <begin position="305"/>
        <end position="319"/>
    </location>
</feature>
<dbReference type="OrthoDB" id="10591652at2759"/>
<evidence type="ECO:0000256" key="2">
    <source>
        <dbReference type="SAM" id="Phobius"/>
    </source>
</evidence>
<feature type="compositionally biased region" description="Gly residues" evidence="1">
    <location>
        <begin position="342"/>
        <end position="370"/>
    </location>
</feature>
<keyword evidence="2" id="KW-0472">Membrane</keyword>
<feature type="compositionally biased region" description="Low complexity" evidence="1">
    <location>
        <begin position="371"/>
        <end position="380"/>
    </location>
</feature>
<sequence>MTLPYTIMPRRRHCPGTSPSAAHTLQRGPHHCCTHLILSLSTSRALPLLPRALAPSRTRAEHKLPYVVSNITFILVSGFGACLLMFTVCADYQRGGLLRGAAALPKHLANAAVLHLVARLLRWHIGRTVYRAFAPADDRPNVFTRFAMAAAAASAGGGSSRPSTAARDDDNNAGGGQKGGRPPPSPAPLALGQEGRAGAKTGFASLPLGGFASPFPGGRHARQKSGGSVASYSESGEDEGGARAASLRSRSRGSSYYVSVGGGGGMIAGSPRRAPSVRSASGGGGGAAAASPQQQQRTPPAARAGRGEVAREPSPRFDSDAATEDATAADGFNGGSVRSSVRGGGDTGSIAGDGGSGGSSGGGGGNGGEAEGAASAAPPGLFSERAAEPSAEGDAAAAAAAAPEEPDSSLSHALRRRRRQKSRAEALRPRHFTAETAHELLDSMFFIKLVDEEGAWMFVEDDLHESREGGGLGWAMSLFHRGYRVGARYAGDVGPHDAHRLVFQCEPGRAAGHVRIRSRGSNTYLFMLGLRRPLTLVAWDREVAGGDWEDMRIVWLPRAEDEGRVLIRCKTAGGYLQWTGTKFVHTPVKDSASRFMLQSLR</sequence>
<feature type="region of interest" description="Disordered" evidence="1">
    <location>
        <begin position="214"/>
        <end position="428"/>
    </location>
</feature>
<feature type="transmembrane region" description="Helical" evidence="2">
    <location>
        <begin position="66"/>
        <end position="88"/>
    </location>
</feature>
<name>A0A835YVS8_9STRA</name>
<feature type="compositionally biased region" description="Low complexity" evidence="1">
    <location>
        <begin position="268"/>
        <end position="280"/>
    </location>
</feature>
<keyword evidence="4" id="KW-1185">Reference proteome</keyword>
<organism evidence="3 4">
    <name type="scientific">Tribonema minus</name>
    <dbReference type="NCBI Taxonomy" id="303371"/>
    <lineage>
        <taxon>Eukaryota</taxon>
        <taxon>Sar</taxon>
        <taxon>Stramenopiles</taxon>
        <taxon>Ochrophyta</taxon>
        <taxon>PX clade</taxon>
        <taxon>Xanthophyceae</taxon>
        <taxon>Tribonematales</taxon>
        <taxon>Tribonemataceae</taxon>
        <taxon>Tribonema</taxon>
    </lineage>
</organism>
<evidence type="ECO:0000313" key="3">
    <source>
        <dbReference type="EMBL" id="KAG5178024.1"/>
    </source>
</evidence>
<feature type="compositionally biased region" description="Low complexity" evidence="1">
    <location>
        <begin position="242"/>
        <end position="259"/>
    </location>
</feature>
<dbReference type="EMBL" id="JAFCMP010000519">
    <property type="protein sequence ID" value="KAG5178024.1"/>
    <property type="molecule type" value="Genomic_DNA"/>
</dbReference>
<evidence type="ECO:0000313" key="4">
    <source>
        <dbReference type="Proteomes" id="UP000664859"/>
    </source>
</evidence>
<feature type="compositionally biased region" description="Low complexity" evidence="1">
    <location>
        <begin position="154"/>
        <end position="165"/>
    </location>
</feature>
<feature type="compositionally biased region" description="Polar residues" evidence="1">
    <location>
        <begin position="225"/>
        <end position="234"/>
    </location>
</feature>
<keyword evidence="2" id="KW-1133">Transmembrane helix</keyword>
<feature type="compositionally biased region" description="Low complexity" evidence="1">
    <location>
        <begin position="288"/>
        <end position="304"/>
    </location>
</feature>
<protein>
    <submittedName>
        <fullName evidence="3">Uncharacterized protein</fullName>
    </submittedName>
</protein>
<reference evidence="3" key="1">
    <citation type="submission" date="2021-02" db="EMBL/GenBank/DDBJ databases">
        <title>First Annotated Genome of the Yellow-green Alga Tribonema minus.</title>
        <authorList>
            <person name="Mahan K.M."/>
        </authorList>
    </citation>
    <scope>NUCLEOTIDE SEQUENCE</scope>
    <source>
        <strain evidence="3">UTEX B ZZ1240</strain>
    </source>
</reference>
<accession>A0A835YVS8</accession>
<comment type="caution">
    <text evidence="3">The sequence shown here is derived from an EMBL/GenBank/DDBJ whole genome shotgun (WGS) entry which is preliminary data.</text>
</comment>
<proteinExistence type="predicted"/>
<evidence type="ECO:0000256" key="1">
    <source>
        <dbReference type="SAM" id="MobiDB-lite"/>
    </source>
</evidence>
<dbReference type="AlphaFoldDB" id="A0A835YVS8"/>
<feature type="compositionally biased region" description="Low complexity" evidence="1">
    <location>
        <begin position="324"/>
        <end position="341"/>
    </location>
</feature>